<dbReference type="Proteomes" id="UP000072874">
    <property type="component" value="Chromosome 1"/>
</dbReference>
<organism evidence="3 6">
    <name type="scientific">Plasmodium yoelii</name>
    <dbReference type="NCBI Taxonomy" id="5861"/>
    <lineage>
        <taxon>Eukaryota</taxon>
        <taxon>Sar</taxon>
        <taxon>Alveolata</taxon>
        <taxon>Apicomplexa</taxon>
        <taxon>Aconoidasida</taxon>
        <taxon>Haemosporida</taxon>
        <taxon>Plasmodiidae</taxon>
        <taxon>Plasmodium</taxon>
        <taxon>Plasmodium (Vinckeia)</taxon>
    </lineage>
</organism>
<dbReference type="AlphaFoldDB" id="A0A078JZH5"/>
<proteinExistence type="predicted"/>
<gene>
    <name evidence="4" type="ORF">PY17X_0101900</name>
    <name evidence="3" type="ORF">PYYM_0101300</name>
</gene>
<dbReference type="InterPro" id="IPR022742">
    <property type="entry name" value="Hydrolase_4"/>
</dbReference>
<evidence type="ECO:0000313" key="6">
    <source>
        <dbReference type="Proteomes" id="UP000072904"/>
    </source>
</evidence>
<dbReference type="GeneID" id="3792077"/>
<name>A0A078JZH5_PLAYE</name>
<dbReference type="Pfam" id="PF12146">
    <property type="entry name" value="Hydrolase_4"/>
    <property type="match status" value="2"/>
</dbReference>
<dbReference type="Proteomes" id="UP000072904">
    <property type="component" value="Chromosome 1"/>
</dbReference>
<dbReference type="InterPro" id="IPR006494">
    <property type="entry name" value="PST_A"/>
</dbReference>
<accession>A0A078JZH5</accession>
<sequence length="438" mass="50059">MEQIELNNPELRNTKCNLDGDPKTDWFRNKNGLLLKTYGWIVKNAIGIILLIHGFKSHARLTFMKINLKMPNKNRGLVVDTNNYYIYKDSWIENFNQNGYSVYALDLQGHGESQSLENIRGHINCFDDLVDDVIQYMNHIQDEISNENKMDDESHDIVTTKKKRLPMYIIGHSMGGNIALRLLQLLKKEQENKINSGDANDNNMIEDIINDMDNSNDHAIEDMNNTHLITNSNDCDSDNPCASTSSTTNSIDSASDKNEGYYNYFDKLNIKGCISLSGMMRIKSIFNDGNNSFKNVYLPIVNFMSRVAPNVLIPSGIRYSISKYVGSIYKHDKFRNNNGIKFKCMSELIKATITLDCDINYMPNDIPLLFVHSTGDSVCSYDGTVSFYNKASVSKKNLHHVDDMDHDITIEPGNEEILKKIIEWISNLRKNDEDKKEN</sequence>
<evidence type="ECO:0000256" key="1">
    <source>
        <dbReference type="SAM" id="Phobius"/>
    </source>
</evidence>
<evidence type="ECO:0000313" key="4">
    <source>
        <dbReference type="EMBL" id="VTZ71443.1"/>
    </source>
</evidence>
<dbReference type="InterPro" id="IPR051044">
    <property type="entry name" value="MAG_DAG_Lipase"/>
</dbReference>
<dbReference type="Gene3D" id="3.40.50.1820">
    <property type="entry name" value="alpha/beta hydrolase"/>
    <property type="match status" value="2"/>
</dbReference>
<protein>
    <submittedName>
        <fullName evidence="3">Lysophospholipase, putative</fullName>
    </submittedName>
</protein>
<dbReference type="OMA" id="SWVQQLN"/>
<dbReference type="OrthoDB" id="2498029at2759"/>
<dbReference type="EMBL" id="LK934629">
    <property type="protein sequence ID" value="CDU15848.1"/>
    <property type="molecule type" value="Genomic_DNA"/>
</dbReference>
<evidence type="ECO:0000313" key="5">
    <source>
        <dbReference type="Proteomes" id="UP000072874"/>
    </source>
</evidence>
<reference evidence="4" key="4">
    <citation type="submission" date="2019-05" db="EMBL/GenBank/DDBJ databases">
        <authorList>
            <consortium name="Pathogen Informatics"/>
        </authorList>
    </citation>
    <scope>NUCLEOTIDE SEQUENCE</scope>
    <source>
        <strain evidence="4">17X</strain>
    </source>
</reference>
<keyword evidence="1" id="KW-0472">Membrane</keyword>
<reference evidence="5 6" key="1">
    <citation type="journal article" date="2014" name="BMC Biol.">
        <title>A comprehensive evaluation of rodent malaria parasite genomes and gene expression.</title>
        <authorList>
            <person name="Otto T.D."/>
            <person name="Bohme U."/>
            <person name="Jackson A.P."/>
            <person name="Hunt M."/>
            <person name="Franke-Fayard B."/>
            <person name="Hoeijmakers W.A."/>
            <person name="Religa A.A."/>
            <person name="Robertson L."/>
            <person name="Sanders M."/>
            <person name="Ogun S.A."/>
            <person name="Cunningham D."/>
            <person name="Erhart A."/>
            <person name="Billker O."/>
            <person name="Khan S.M."/>
            <person name="Stunnenberg H.G."/>
            <person name="Langhorne J."/>
            <person name="Holder A.A."/>
            <person name="Waters A.P."/>
            <person name="Newbold C.I."/>
            <person name="Pain A."/>
            <person name="Berriman M."/>
            <person name="Janse C.J."/>
        </authorList>
    </citation>
    <scope>NUCLEOTIDE SEQUENCE [LARGE SCALE GENOMIC DNA]</scope>
    <source>
        <strain evidence="4 5">17X</strain>
        <strain evidence="3 6">YM</strain>
    </source>
</reference>
<dbReference type="VEuPathDB" id="PlasmoDB:PYYM_0101300"/>
<feature type="domain" description="Serine aminopeptidase S33" evidence="2">
    <location>
        <begin position="269"/>
        <end position="412"/>
    </location>
</feature>
<feature type="transmembrane region" description="Helical" evidence="1">
    <location>
        <begin position="37"/>
        <end position="55"/>
    </location>
</feature>
<dbReference type="VEuPathDB" id="PlasmoDB:PY06145"/>
<evidence type="ECO:0000259" key="2">
    <source>
        <dbReference type="Pfam" id="PF12146"/>
    </source>
</evidence>
<dbReference type="VEuPathDB" id="PlasmoDB:PY17X_0101900"/>
<feature type="domain" description="Serine aminopeptidase S33" evidence="2">
    <location>
        <begin position="91"/>
        <end position="186"/>
    </location>
</feature>
<dbReference type="RefSeq" id="XP_726737.1">
    <property type="nucleotide sequence ID" value="XM_721644.1"/>
</dbReference>
<reference evidence="3" key="2">
    <citation type="submission" date="2014-05" db="EMBL/GenBank/DDBJ databases">
        <authorList>
            <person name="Aslett A.Martin."/>
            <person name="De Silva Nishadi"/>
        </authorList>
    </citation>
    <scope>NUCLEOTIDE SEQUENCE</scope>
    <source>
        <strain evidence="3">YM</strain>
    </source>
</reference>
<keyword evidence="1" id="KW-0812">Transmembrane</keyword>
<dbReference type="EMBL" id="LM993655">
    <property type="protein sequence ID" value="VTZ71443.1"/>
    <property type="molecule type" value="Genomic_DNA"/>
</dbReference>
<dbReference type="NCBIfam" id="TIGR01607">
    <property type="entry name" value="PST-A"/>
    <property type="match status" value="1"/>
</dbReference>
<keyword evidence="1" id="KW-1133">Transmembrane helix</keyword>
<dbReference type="PANTHER" id="PTHR11614">
    <property type="entry name" value="PHOSPHOLIPASE-RELATED"/>
    <property type="match status" value="1"/>
</dbReference>
<dbReference type="InterPro" id="IPR029058">
    <property type="entry name" value="AB_hydrolase_fold"/>
</dbReference>
<dbReference type="VEuPathDB" id="PlasmoDB:Py17XNL_000104679"/>
<dbReference type="KEGG" id="pyo:PY17X_0101900"/>
<reference evidence="4" key="3">
    <citation type="submission" date="2014-05" db="EMBL/GenBank/DDBJ databases">
        <authorList>
            <person name="Aslett M.A."/>
            <person name="De Silva N."/>
        </authorList>
    </citation>
    <scope>NUCLEOTIDE SEQUENCE</scope>
    <source>
        <strain evidence="4">17X</strain>
    </source>
</reference>
<dbReference type="SUPFAM" id="SSF53474">
    <property type="entry name" value="alpha/beta-Hydrolases"/>
    <property type="match status" value="1"/>
</dbReference>
<evidence type="ECO:0000313" key="3">
    <source>
        <dbReference type="EMBL" id="CDU15848.1"/>
    </source>
</evidence>